<keyword evidence="2" id="KW-0812">Transmembrane</keyword>
<feature type="transmembrane region" description="Helical" evidence="2">
    <location>
        <begin position="747"/>
        <end position="775"/>
    </location>
</feature>
<feature type="transmembrane region" description="Helical" evidence="2">
    <location>
        <begin position="862"/>
        <end position="887"/>
    </location>
</feature>
<protein>
    <submittedName>
        <fullName evidence="3">Uncharacterized protein</fullName>
    </submittedName>
</protein>
<feature type="transmembrane region" description="Helical" evidence="2">
    <location>
        <begin position="149"/>
        <end position="171"/>
    </location>
</feature>
<feature type="compositionally biased region" description="Polar residues" evidence="1">
    <location>
        <begin position="1496"/>
        <end position="1506"/>
    </location>
</feature>
<feature type="compositionally biased region" description="Pro residues" evidence="1">
    <location>
        <begin position="82"/>
        <end position="91"/>
    </location>
</feature>
<dbReference type="OrthoDB" id="5332281at2759"/>
<comment type="caution">
    <text evidence="3">The sequence shown here is derived from an EMBL/GenBank/DDBJ whole genome shotgun (WGS) entry which is preliminary data.</text>
</comment>
<evidence type="ECO:0000256" key="1">
    <source>
        <dbReference type="SAM" id="MobiDB-lite"/>
    </source>
</evidence>
<reference evidence="3 4" key="1">
    <citation type="submission" date="2017-03" db="EMBL/GenBank/DDBJ databases">
        <title>Genomes of endolithic fungi from Antarctica.</title>
        <authorList>
            <person name="Coleine C."/>
            <person name="Masonjones S."/>
            <person name="Stajich J.E."/>
        </authorList>
    </citation>
    <scope>NUCLEOTIDE SEQUENCE [LARGE SCALE GENOMIC DNA]</scope>
    <source>
        <strain evidence="3 4">CCFEE 6314</strain>
    </source>
</reference>
<dbReference type="InterPro" id="IPR021840">
    <property type="entry name" value="DUF3433"/>
</dbReference>
<feature type="transmembrane region" description="Helical" evidence="2">
    <location>
        <begin position="642"/>
        <end position="663"/>
    </location>
</feature>
<feature type="compositionally biased region" description="Basic and acidic residues" evidence="1">
    <location>
        <begin position="16"/>
        <end position="51"/>
    </location>
</feature>
<keyword evidence="2" id="KW-0472">Membrane</keyword>
<gene>
    <name evidence="3" type="ORF">B0A52_05423</name>
</gene>
<dbReference type="Proteomes" id="UP000288859">
    <property type="component" value="Unassembled WGS sequence"/>
</dbReference>
<evidence type="ECO:0000313" key="3">
    <source>
        <dbReference type="EMBL" id="RVX70772.1"/>
    </source>
</evidence>
<evidence type="ECO:0000256" key="2">
    <source>
        <dbReference type="SAM" id="Phobius"/>
    </source>
</evidence>
<dbReference type="PANTHER" id="PTHR37544">
    <property type="entry name" value="SPRAY-RELATED"/>
    <property type="match status" value="1"/>
</dbReference>
<feature type="region of interest" description="Disordered" evidence="1">
    <location>
        <begin position="1"/>
        <end position="61"/>
    </location>
</feature>
<feature type="transmembrane region" description="Helical" evidence="2">
    <location>
        <begin position="796"/>
        <end position="816"/>
    </location>
</feature>
<keyword evidence="2" id="KW-1133">Transmembrane helix</keyword>
<feature type="region of interest" description="Disordered" evidence="1">
    <location>
        <begin position="1411"/>
        <end position="1506"/>
    </location>
</feature>
<name>A0A438N4T2_EXOME</name>
<feature type="transmembrane region" description="Helical" evidence="2">
    <location>
        <begin position="254"/>
        <end position="279"/>
    </location>
</feature>
<feature type="transmembrane region" description="Helical" evidence="2">
    <location>
        <begin position="1270"/>
        <end position="1288"/>
    </location>
</feature>
<feature type="region of interest" description="Disordered" evidence="1">
    <location>
        <begin position="73"/>
        <end position="103"/>
    </location>
</feature>
<proteinExistence type="predicted"/>
<dbReference type="Pfam" id="PF11915">
    <property type="entry name" value="DUF3433"/>
    <property type="match status" value="2"/>
</dbReference>
<dbReference type="VEuPathDB" id="FungiDB:PV10_05167"/>
<evidence type="ECO:0000313" key="4">
    <source>
        <dbReference type="Proteomes" id="UP000288859"/>
    </source>
</evidence>
<organism evidence="3 4">
    <name type="scientific">Exophiala mesophila</name>
    <name type="common">Black yeast-like fungus</name>
    <dbReference type="NCBI Taxonomy" id="212818"/>
    <lineage>
        <taxon>Eukaryota</taxon>
        <taxon>Fungi</taxon>
        <taxon>Dikarya</taxon>
        <taxon>Ascomycota</taxon>
        <taxon>Pezizomycotina</taxon>
        <taxon>Eurotiomycetes</taxon>
        <taxon>Chaetothyriomycetidae</taxon>
        <taxon>Chaetothyriales</taxon>
        <taxon>Herpotrichiellaceae</taxon>
        <taxon>Exophiala</taxon>
    </lineage>
</organism>
<dbReference type="EMBL" id="NAJM01000021">
    <property type="protein sequence ID" value="RVX70772.1"/>
    <property type="molecule type" value="Genomic_DNA"/>
</dbReference>
<sequence>MDDKETSVYLDVPVTESERTRARQQEQIRQRLELDNADASDRLLPEPRYIDDSSSSANNVPLRFPSIHTASEVRQQSASIQPPRPIQPAPCPVHGHQRSSIPPIYEEDEPEATTLRDLPSRFSNDDEGLLLPAAGPVPPLWSPIWLRKWFLAIFSLIFTLFFIALILLWYYDRENDGFAVTEGTSHYAWAYAPTVIVVFVVAAWRMVDHHAKLAMPFDALQDGPVKASESLLVDYISSFQLVSLVQAARNAHLAVITSVTGFVLLKIITVFSTGLLVLLPTAMRLSDVTINTLPFDAASFDPAVDLDPATFSSFPVYAYYGTLVQGVPLDNGLTLDLAYSTVTLDTESPLPDGATIEAKVDAFVPTFECKELDLTVDSPRVVDDSNAAEALADSANISLTIKAGDACSGTSSVQVLADDPYTEITPDRQVLGTLQEIYCGSPNASEPDSAGPVGILFTTTDITYQQSLFDNATDLAGGTFTIAGNVSRTLNTITNIFCTASYTITQVKTTNDTRLADSIQAISIESVSDASNTTLPKLSDWNLTSIYTQSSVAAQALFGDTINQDTISDSSAMFQLMALAQGSDNIDVLLDPAQLMTAAEHTYKGIISQYAHQNLRATSTSPAEDGKVSVNTPRLRVNDVSVWTMGPLSAVLALLAIALIFIAPRHVVPRDPSSIASIATILSRSVELNRILRRRGPPNLKNQKLALSGYEFGSAIATSDSGRASYKIVTSEGVSDEPDSPSEPLKWWLPVSATIPFLVITLIIPLVLVIVLEVLQRSSNKNNGLFSVADDKWTEVYSHYIPSLVMLIMASLINMLDFNVALFAPWSNLARGNAISKRSVLNNLLGRSPPAAFLQAFKTRNFGAVMSILAATLASILAVIASGLYTVEHFTEDGPSLTLRVTDSFGLTWDGSFVTDKGAAAMVNMIMHKNMQYPHFTYEGLALPSLSLDNSEIGTNFQDVIGGSYSEKLEVLRGNLRCEILDVDSFDLVTEDAADSAYPTDMAFVTVTAPLPESCHLGGSSGEDSVVIYENNFALLADGQETFAGAQLDLLFGENATIYGNFGEDRGQYIGDNPPVGCPSLAFTFGKFELGSDDKSQVTTMICYQEIHKLEANVTMKWNSTMLDPEHPPVVDNGSVEVMKNPANSSGIESFDFRIQNNLAEEMTLFSGGNGTPASNPSAVSTLDIYFQAIIDGPNGHDPASLVGEDNQQALEDAINEFYQMYMAQVISANMRVPETDQGRRLSRRQSSNTIDATSSVVHTRLVQHKLSKIVLQVLLCVMTGLAAASWLTTKFRRVLPCNPCSLAGTMSLLAGSDLCYAEDEGICECCGKTRRRSFGLEASSRPQSIHVRPDEDVLEEEEDERQQLIPAGAEWMRQDQFSVIFGGKRYSTGWWRERAGIGKRRRFGVDVGERADGADDQDWELGPRKPEGSGFEGFMMRGGDRQGRGEYQSLGAHGRRPSATSPDPGYMRDGSSGFETNRPPIGPGGGGPGPATLARRSTSIMGGEA</sequence>
<dbReference type="PANTHER" id="PTHR37544:SF1">
    <property type="entry name" value="PHOSPHORIBOSYLAMINOIMIDAZOLE-SUCCINOCARBOXAMIDE SYNTHASE"/>
    <property type="match status" value="1"/>
</dbReference>
<accession>A0A438N4T2</accession>
<feature type="transmembrane region" description="Helical" evidence="2">
    <location>
        <begin position="186"/>
        <end position="207"/>
    </location>
</feature>